<gene>
    <name evidence="2" type="ORF">SAMN04488563_4278</name>
</gene>
<proteinExistence type="predicted"/>
<reference evidence="3" key="1">
    <citation type="submission" date="2016-10" db="EMBL/GenBank/DDBJ databases">
        <authorList>
            <person name="Varghese N."/>
            <person name="Submissions S."/>
        </authorList>
    </citation>
    <scope>NUCLEOTIDE SEQUENCE [LARGE SCALE GENOMIC DNA]</scope>
    <source>
        <strain evidence="3">DSM 45079</strain>
    </source>
</reference>
<dbReference type="STRING" id="419479.SAMN04488563_4278"/>
<name>A0A1H2KTS1_9ACTN</name>
<keyword evidence="3" id="KW-1185">Reference proteome</keyword>
<evidence type="ECO:0000313" key="3">
    <source>
        <dbReference type="Proteomes" id="UP000182977"/>
    </source>
</evidence>
<organism evidence="2 3">
    <name type="scientific">Jiangella alkaliphila</name>
    <dbReference type="NCBI Taxonomy" id="419479"/>
    <lineage>
        <taxon>Bacteria</taxon>
        <taxon>Bacillati</taxon>
        <taxon>Actinomycetota</taxon>
        <taxon>Actinomycetes</taxon>
        <taxon>Jiangellales</taxon>
        <taxon>Jiangellaceae</taxon>
        <taxon>Jiangella</taxon>
    </lineage>
</organism>
<dbReference type="AlphaFoldDB" id="A0A1H2KTS1"/>
<dbReference type="Proteomes" id="UP000182977">
    <property type="component" value="Chromosome I"/>
</dbReference>
<feature type="compositionally biased region" description="Acidic residues" evidence="1">
    <location>
        <begin position="39"/>
        <end position="62"/>
    </location>
</feature>
<accession>A0A1H2KTS1</accession>
<evidence type="ECO:0000256" key="1">
    <source>
        <dbReference type="SAM" id="MobiDB-lite"/>
    </source>
</evidence>
<sequence>MPGGSQADACRSPGAASVSAMRTTIVAAALVVLVTSCSGDDDASSCDFDSAEWSELDPTDDEQGARRGELADMVVDCGLLDGATRAETSDLLGEGGGPTDTSWTYTTQPTMIDFELLMVDFGPDDTVTRVYFSQS</sequence>
<protein>
    <submittedName>
        <fullName evidence="2">Uncharacterized protein</fullName>
    </submittedName>
</protein>
<feature type="region of interest" description="Disordered" evidence="1">
    <location>
        <begin position="38"/>
        <end position="64"/>
    </location>
</feature>
<dbReference type="EMBL" id="LT629791">
    <property type="protein sequence ID" value="SDU72023.1"/>
    <property type="molecule type" value="Genomic_DNA"/>
</dbReference>
<evidence type="ECO:0000313" key="2">
    <source>
        <dbReference type="EMBL" id="SDU72023.1"/>
    </source>
</evidence>